<proteinExistence type="predicted"/>
<evidence type="ECO:0000256" key="5">
    <source>
        <dbReference type="ARBA" id="ARBA00023329"/>
    </source>
</evidence>
<comment type="subcellular location">
    <subcellularLocation>
        <location evidence="2">Cytoplasmic vesicle</location>
    </subcellularLocation>
    <subcellularLocation>
        <location evidence="1">Early endosome</location>
    </subcellularLocation>
    <subcellularLocation>
        <location evidence="3">Late endosome</location>
    </subcellularLocation>
</comment>
<keyword evidence="7" id="KW-1185">Reference proteome</keyword>
<evidence type="ECO:0000256" key="4">
    <source>
        <dbReference type="ARBA" id="ARBA00022753"/>
    </source>
</evidence>
<protein>
    <submittedName>
        <fullName evidence="6">Uncharacterized protein</fullName>
    </submittedName>
</protein>
<sequence>MAGPDYSPHYSFKESLTSEDCSFCNQRLINVIKYEDKTAFCSEDCWVACLRSSLSDLRSGGISSWPIDMFVSLGAKRRLIELAAETLDGDFLIKVILIVRSRLDRDLFFSILLENELGYKHYLHFLTEASQTLEADELMAAHGALEDSKRSEWTAFLNQPREGPIKLMLSELEGSIVGQNLANTVLACVLMDKNASKGSRAEQLKTAHKMSDEHFRWLVLEPLIRMELWMQVDFLLLEKKWLTRKPSPSLPIDRLILLLHSTKAPKDVIRRFLQYLPDSESLIDLVVRLGLYDLGLEHFIRRRDVAGLRILLSRTSSSREEFRIGQTYLNKPTNQWTEYMPKD</sequence>
<dbReference type="EMBL" id="JAKROA010000003">
    <property type="protein sequence ID" value="KAL5108912.1"/>
    <property type="molecule type" value="Genomic_DNA"/>
</dbReference>
<evidence type="ECO:0000313" key="7">
    <source>
        <dbReference type="Proteomes" id="UP001651158"/>
    </source>
</evidence>
<gene>
    <name evidence="6" type="ORF">TcWFU_005067</name>
</gene>
<dbReference type="InterPro" id="IPR040057">
    <property type="entry name" value="Spe-39"/>
</dbReference>
<comment type="caution">
    <text evidence="6">The sequence shown here is derived from an EMBL/GenBank/DDBJ whole genome shotgun (WGS) entry which is preliminary data.</text>
</comment>
<evidence type="ECO:0000256" key="3">
    <source>
        <dbReference type="ARBA" id="ARBA00004603"/>
    </source>
</evidence>
<keyword evidence="4" id="KW-0967">Endosome</keyword>
<keyword evidence="5" id="KW-0968">Cytoplasmic vesicle</keyword>
<name>A0ABR4QH57_9CEST</name>
<accession>A0ABR4QH57</accession>
<dbReference type="Proteomes" id="UP001651158">
    <property type="component" value="Unassembled WGS sequence"/>
</dbReference>
<dbReference type="PANTHER" id="PTHR13364">
    <property type="entry name" value="DEFECTIVE SPERMATOGENESIS PROTEIN 39"/>
    <property type="match status" value="1"/>
</dbReference>
<dbReference type="PANTHER" id="PTHR13364:SF6">
    <property type="entry name" value="SPERMATOGENESIS-DEFECTIVE PROTEIN 39 HOMOLOG"/>
    <property type="match status" value="1"/>
</dbReference>
<evidence type="ECO:0000256" key="2">
    <source>
        <dbReference type="ARBA" id="ARBA00004541"/>
    </source>
</evidence>
<evidence type="ECO:0000313" key="6">
    <source>
        <dbReference type="EMBL" id="KAL5108912.1"/>
    </source>
</evidence>
<reference evidence="6 7" key="1">
    <citation type="journal article" date="2022" name="Front. Cell. Infect. Microbiol.">
        <title>The Genomes of Two Strains of Taenia crassiceps the Animal Model for the Study of Human Cysticercosis.</title>
        <authorList>
            <person name="Bobes R.J."/>
            <person name="Estrada K."/>
            <person name="Rios-Valencia D.G."/>
            <person name="Calderon-Gallegos A."/>
            <person name="de la Torre P."/>
            <person name="Carrero J.C."/>
            <person name="Sanchez-Flores A."/>
            <person name="Laclette J.P."/>
        </authorList>
    </citation>
    <scope>NUCLEOTIDE SEQUENCE [LARGE SCALE GENOMIC DNA]</scope>
    <source>
        <strain evidence="6">WFUcys</strain>
    </source>
</reference>
<evidence type="ECO:0000256" key="1">
    <source>
        <dbReference type="ARBA" id="ARBA00004412"/>
    </source>
</evidence>
<organism evidence="6 7">
    <name type="scientific">Taenia crassiceps</name>
    <dbReference type="NCBI Taxonomy" id="6207"/>
    <lineage>
        <taxon>Eukaryota</taxon>
        <taxon>Metazoa</taxon>
        <taxon>Spiralia</taxon>
        <taxon>Lophotrochozoa</taxon>
        <taxon>Platyhelminthes</taxon>
        <taxon>Cestoda</taxon>
        <taxon>Eucestoda</taxon>
        <taxon>Cyclophyllidea</taxon>
        <taxon>Taeniidae</taxon>
        <taxon>Taenia</taxon>
    </lineage>
</organism>